<organism evidence="2 3">
    <name type="scientific">Eubacterium ventriosum</name>
    <dbReference type="NCBI Taxonomy" id="39496"/>
    <lineage>
        <taxon>Bacteria</taxon>
        <taxon>Bacillati</taxon>
        <taxon>Bacillota</taxon>
        <taxon>Clostridia</taxon>
        <taxon>Eubacteriales</taxon>
        <taxon>Eubacteriaceae</taxon>
        <taxon>Eubacterium</taxon>
    </lineage>
</organism>
<proteinExistence type="predicted"/>
<evidence type="ECO:0000313" key="2">
    <source>
        <dbReference type="EMBL" id="RHA17260.1"/>
    </source>
</evidence>
<dbReference type="SUPFAM" id="SSF69304">
    <property type="entry name" value="Tricorn protease N-terminal domain"/>
    <property type="match status" value="1"/>
</dbReference>
<keyword evidence="1" id="KW-0472">Membrane</keyword>
<keyword evidence="1" id="KW-1133">Transmembrane helix</keyword>
<feature type="transmembrane region" description="Helical" evidence="1">
    <location>
        <begin position="43"/>
        <end position="62"/>
    </location>
</feature>
<keyword evidence="3" id="KW-1185">Reference proteome</keyword>
<evidence type="ECO:0000256" key="1">
    <source>
        <dbReference type="SAM" id="Phobius"/>
    </source>
</evidence>
<dbReference type="AlphaFoldDB" id="A0A413R623"/>
<keyword evidence="1" id="KW-0812">Transmembrane</keyword>
<dbReference type="EMBL" id="QSFD01000010">
    <property type="protein sequence ID" value="RHA17260.1"/>
    <property type="molecule type" value="Genomic_DNA"/>
</dbReference>
<protein>
    <submittedName>
        <fullName evidence="2">Uncharacterized protein</fullName>
    </submittedName>
</protein>
<comment type="caution">
    <text evidence="2">The sequence shown here is derived from an EMBL/GenBank/DDBJ whole genome shotgun (WGS) entry which is preliminary data.</text>
</comment>
<accession>A0A413R623</accession>
<sequence>MNLKKLDTIKTPENWKKELLNQQINVSSEESNGRFIKIRKMKWAAVSLAIVVVCATGITVGASTSDSFREFLQGIFGIKKVQEVKLETTTNSEKTEECKTPEGEIKLSDNMEVVGRNETFILEYSKDDSENVKNVYSIKNNKLLSEQVNKFQGKYNNEAFSFDYVIRNKEICGFNYKGAVSEIFPIMKGRTIYAALYQEEKGKVVNEAIAEIDLDTNEIVKISNDKMICNFVMSPNGKTLLCNFRSKGYWAIFDLNSKTEKKFNKNLINGYATVDEISFVDDYHILTLGKPFTKEKTEYYSKYLINLKNGKVEKEFFSTQTDINFNHTYSFDKKVMTIENIIEGTKFKIKTNEKTIEPIGASEKYAMFNTGSNGIMYLINLEKKEWLKINIPVKSWENMNFYLMEKENKMLITFDKKAYIVDISDLGNMK</sequence>
<name>A0A413R623_9FIRM</name>
<gene>
    <name evidence="2" type="ORF">DW944_10035</name>
</gene>
<reference evidence="2 3" key="1">
    <citation type="submission" date="2018-08" db="EMBL/GenBank/DDBJ databases">
        <title>A genome reference for cultivated species of the human gut microbiota.</title>
        <authorList>
            <person name="Zou Y."/>
            <person name="Xue W."/>
            <person name="Luo G."/>
        </authorList>
    </citation>
    <scope>NUCLEOTIDE SEQUENCE [LARGE SCALE GENOMIC DNA]</scope>
    <source>
        <strain evidence="2 3">AM44-11BH</strain>
    </source>
</reference>
<evidence type="ECO:0000313" key="3">
    <source>
        <dbReference type="Proteomes" id="UP000284779"/>
    </source>
</evidence>
<dbReference type="RefSeq" id="WP_117971256.1">
    <property type="nucleotide sequence ID" value="NZ_CAUBDO010000009.1"/>
</dbReference>
<dbReference type="Proteomes" id="UP000284779">
    <property type="component" value="Unassembled WGS sequence"/>
</dbReference>